<accession>B8C427</accession>
<feature type="region of interest" description="Disordered" evidence="9">
    <location>
        <begin position="1"/>
        <end position="41"/>
    </location>
</feature>
<comment type="catalytic activity">
    <reaction evidence="8">
        <text>Hydrolyzes single-stranded DNA or mismatched double-stranded DNA and polynucleotides, releasing free uracil.</text>
        <dbReference type="EC" id="3.2.2.27"/>
    </reaction>
</comment>
<keyword evidence="4" id="KW-0963">Cytoplasm</keyword>
<gene>
    <name evidence="11" type="primary">UNG</name>
    <name evidence="11" type="ORF">THAPSDRAFT_34594</name>
</gene>
<protein>
    <recommendedName>
        <fullName evidence="8">Uracil-DNA glycosylase</fullName>
        <shortName evidence="8">UDG</shortName>
        <ecNumber evidence="8">3.2.2.27</ecNumber>
    </recommendedName>
</protein>
<dbReference type="NCBIfam" id="NF003588">
    <property type="entry name" value="PRK05254.1-1"/>
    <property type="match status" value="1"/>
</dbReference>
<evidence type="ECO:0000256" key="1">
    <source>
        <dbReference type="ARBA" id="ARBA00002631"/>
    </source>
</evidence>
<evidence type="ECO:0000256" key="4">
    <source>
        <dbReference type="ARBA" id="ARBA00022490"/>
    </source>
</evidence>
<dbReference type="Proteomes" id="UP000001449">
    <property type="component" value="Chromosome 6"/>
</dbReference>
<organism evidence="11 12">
    <name type="scientific">Thalassiosira pseudonana</name>
    <name type="common">Marine diatom</name>
    <name type="synonym">Cyclotella nana</name>
    <dbReference type="NCBI Taxonomy" id="35128"/>
    <lineage>
        <taxon>Eukaryota</taxon>
        <taxon>Sar</taxon>
        <taxon>Stramenopiles</taxon>
        <taxon>Ochrophyta</taxon>
        <taxon>Bacillariophyta</taxon>
        <taxon>Coscinodiscophyceae</taxon>
        <taxon>Thalassiosirophycidae</taxon>
        <taxon>Thalassiosirales</taxon>
        <taxon>Thalassiosiraceae</taxon>
        <taxon>Thalassiosira</taxon>
    </lineage>
</organism>
<dbReference type="CDD" id="cd10027">
    <property type="entry name" value="UDG-F1-like"/>
    <property type="match status" value="1"/>
</dbReference>
<feature type="active site" description="Proton acceptor" evidence="8">
    <location>
        <position position="111"/>
    </location>
</feature>
<reference evidence="11 12" key="1">
    <citation type="journal article" date="2004" name="Science">
        <title>The genome of the diatom Thalassiosira pseudonana: ecology, evolution, and metabolism.</title>
        <authorList>
            <person name="Armbrust E.V."/>
            <person name="Berges J.A."/>
            <person name="Bowler C."/>
            <person name="Green B.R."/>
            <person name="Martinez D."/>
            <person name="Putnam N.H."/>
            <person name="Zhou S."/>
            <person name="Allen A.E."/>
            <person name="Apt K.E."/>
            <person name="Bechner M."/>
            <person name="Brzezinski M.A."/>
            <person name="Chaal B.K."/>
            <person name="Chiovitti A."/>
            <person name="Davis A.K."/>
            <person name="Demarest M.S."/>
            <person name="Detter J.C."/>
            <person name="Glavina T."/>
            <person name="Goodstein D."/>
            <person name="Hadi M.Z."/>
            <person name="Hellsten U."/>
            <person name="Hildebrand M."/>
            <person name="Jenkins B.D."/>
            <person name="Jurka J."/>
            <person name="Kapitonov V.V."/>
            <person name="Kroger N."/>
            <person name="Lau W.W."/>
            <person name="Lane T.W."/>
            <person name="Larimer F.W."/>
            <person name="Lippmeier J.C."/>
            <person name="Lucas S."/>
            <person name="Medina M."/>
            <person name="Montsant A."/>
            <person name="Obornik M."/>
            <person name="Parker M.S."/>
            <person name="Palenik B."/>
            <person name="Pazour G.J."/>
            <person name="Richardson P.M."/>
            <person name="Rynearson T.A."/>
            <person name="Saito M.A."/>
            <person name="Schwartz D.C."/>
            <person name="Thamatrakoln K."/>
            <person name="Valentin K."/>
            <person name="Vardi A."/>
            <person name="Wilkerson F.P."/>
            <person name="Rokhsar D.S."/>
        </authorList>
    </citation>
    <scope>NUCLEOTIDE SEQUENCE [LARGE SCALE GENOMIC DNA]</scope>
    <source>
        <strain evidence="11 12">CCMP1335</strain>
    </source>
</reference>
<keyword evidence="7 8" id="KW-0234">DNA repair</keyword>
<dbReference type="GeneID" id="7442724"/>
<dbReference type="PANTHER" id="PTHR11264:SF0">
    <property type="entry name" value="URACIL-DNA GLYCOSYLASE"/>
    <property type="match status" value="1"/>
</dbReference>
<dbReference type="OMA" id="FTALNWT"/>
<dbReference type="Pfam" id="PF03167">
    <property type="entry name" value="UDG"/>
    <property type="match status" value="1"/>
</dbReference>
<dbReference type="InterPro" id="IPR036895">
    <property type="entry name" value="Uracil-DNA_glycosylase-like_sf"/>
</dbReference>
<dbReference type="InterPro" id="IPR005122">
    <property type="entry name" value="Uracil-DNA_glycosylase-like"/>
</dbReference>
<comment type="similarity">
    <text evidence="3 8">Belongs to the uracil-DNA glycosylase (UDG) superfamily. UNG family.</text>
</comment>
<reference evidence="11 12" key="2">
    <citation type="journal article" date="2008" name="Nature">
        <title>The Phaeodactylum genome reveals the evolutionary history of diatom genomes.</title>
        <authorList>
            <person name="Bowler C."/>
            <person name="Allen A.E."/>
            <person name="Badger J.H."/>
            <person name="Grimwood J."/>
            <person name="Jabbari K."/>
            <person name="Kuo A."/>
            <person name="Maheswari U."/>
            <person name="Martens C."/>
            <person name="Maumus F."/>
            <person name="Otillar R.P."/>
            <person name="Rayko E."/>
            <person name="Salamov A."/>
            <person name="Vandepoele K."/>
            <person name="Beszteri B."/>
            <person name="Gruber A."/>
            <person name="Heijde M."/>
            <person name="Katinka M."/>
            <person name="Mock T."/>
            <person name="Valentin K."/>
            <person name="Verret F."/>
            <person name="Berges J.A."/>
            <person name="Brownlee C."/>
            <person name="Cadoret J.P."/>
            <person name="Chiovitti A."/>
            <person name="Choi C.J."/>
            <person name="Coesel S."/>
            <person name="De Martino A."/>
            <person name="Detter J.C."/>
            <person name="Durkin C."/>
            <person name="Falciatore A."/>
            <person name="Fournet J."/>
            <person name="Haruta M."/>
            <person name="Huysman M.J."/>
            <person name="Jenkins B.D."/>
            <person name="Jiroutova K."/>
            <person name="Jorgensen R.E."/>
            <person name="Joubert Y."/>
            <person name="Kaplan A."/>
            <person name="Kroger N."/>
            <person name="Kroth P.G."/>
            <person name="La Roche J."/>
            <person name="Lindquist E."/>
            <person name="Lommer M."/>
            <person name="Martin-Jezequel V."/>
            <person name="Lopez P.J."/>
            <person name="Lucas S."/>
            <person name="Mangogna M."/>
            <person name="McGinnis K."/>
            <person name="Medlin L.K."/>
            <person name="Montsant A."/>
            <person name="Oudot-Le Secq M.P."/>
            <person name="Napoli C."/>
            <person name="Obornik M."/>
            <person name="Parker M.S."/>
            <person name="Petit J.L."/>
            <person name="Porcel B.M."/>
            <person name="Poulsen N."/>
            <person name="Robison M."/>
            <person name="Rychlewski L."/>
            <person name="Rynearson T.A."/>
            <person name="Schmutz J."/>
            <person name="Shapiro H."/>
            <person name="Siaut M."/>
            <person name="Stanley M."/>
            <person name="Sussman M.R."/>
            <person name="Taylor A.R."/>
            <person name="Vardi A."/>
            <person name="von Dassow P."/>
            <person name="Vyverman W."/>
            <person name="Willis A."/>
            <person name="Wyrwicz L.S."/>
            <person name="Rokhsar D.S."/>
            <person name="Weissenbach J."/>
            <person name="Armbrust E.V."/>
            <person name="Green B.R."/>
            <person name="Van de Peer Y."/>
            <person name="Grigoriev I.V."/>
        </authorList>
    </citation>
    <scope>NUCLEOTIDE SEQUENCE [LARGE SCALE GENOMIC DNA]</scope>
    <source>
        <strain evidence="11 12">CCMP1335</strain>
    </source>
</reference>
<dbReference type="GO" id="GO:0005634">
    <property type="term" value="C:nucleus"/>
    <property type="evidence" value="ECO:0000318"/>
    <property type="project" value="GO_Central"/>
</dbReference>
<dbReference type="InParanoid" id="B8C427"/>
<sequence length="272" mass="29618">MPRSDRDSGANESSDDDEEKGNGTNASTTKKRPEPPTPHSFEEDLAHQLTDLGWQSVLSEHMKSESFKSLMSSIQSDIDAGATIYPPVGDIFSALNMCPLDNIKCVIVGQDPYHQPGQGHGLAFSVRKGVSIPPSLRNIFKEAIDDVGISPPEHGNLEGWARQGVLLLNTVLTVRRGEANSHAKLGWEEFTDFIINSINERNDSVVFMLWGAPAQKKACCVDEAKHAVIKTSHPSPLGATKTAFPFLGSRCFSRANAALIAYGKGPVDWHVR</sequence>
<evidence type="ECO:0000256" key="6">
    <source>
        <dbReference type="ARBA" id="ARBA00022801"/>
    </source>
</evidence>
<dbReference type="PaxDb" id="35128-Thaps34594"/>
<keyword evidence="11" id="KW-0326">Glycosidase</keyword>
<evidence type="ECO:0000313" key="11">
    <source>
        <dbReference type="EMBL" id="EED91643.1"/>
    </source>
</evidence>
<evidence type="ECO:0000313" key="12">
    <source>
        <dbReference type="Proteomes" id="UP000001449"/>
    </source>
</evidence>
<proteinExistence type="inferred from homology"/>
<dbReference type="PANTHER" id="PTHR11264">
    <property type="entry name" value="URACIL-DNA GLYCOSYLASE"/>
    <property type="match status" value="1"/>
</dbReference>
<dbReference type="KEGG" id="tps:THAPSDRAFT_34594"/>
<dbReference type="FunCoup" id="B8C427">
    <property type="interactions" value="109"/>
</dbReference>
<evidence type="ECO:0000256" key="3">
    <source>
        <dbReference type="ARBA" id="ARBA00008184"/>
    </source>
</evidence>
<dbReference type="GO" id="GO:0097510">
    <property type="term" value="P:base-excision repair, AP site formation via deaminated base removal"/>
    <property type="evidence" value="ECO:0000318"/>
    <property type="project" value="GO_Central"/>
</dbReference>
<evidence type="ECO:0000256" key="9">
    <source>
        <dbReference type="SAM" id="MobiDB-lite"/>
    </source>
</evidence>
<dbReference type="InterPro" id="IPR002043">
    <property type="entry name" value="UDG_fam1"/>
</dbReference>
<dbReference type="GO" id="GO:0004844">
    <property type="term" value="F:uracil DNA N-glycosylase activity"/>
    <property type="evidence" value="ECO:0000318"/>
    <property type="project" value="GO_Central"/>
</dbReference>
<evidence type="ECO:0000259" key="10">
    <source>
        <dbReference type="SMART" id="SM00986"/>
    </source>
</evidence>
<dbReference type="FunFam" id="3.40.470.10:FF:000008">
    <property type="entry name" value="Uracil-DNA glycosylase"/>
    <property type="match status" value="1"/>
</dbReference>
<dbReference type="HAMAP" id="MF_00148">
    <property type="entry name" value="UDG"/>
    <property type="match status" value="1"/>
</dbReference>
<evidence type="ECO:0000256" key="2">
    <source>
        <dbReference type="ARBA" id="ARBA00004496"/>
    </source>
</evidence>
<dbReference type="SMART" id="SM00987">
    <property type="entry name" value="UreE_C"/>
    <property type="match status" value="1"/>
</dbReference>
<keyword evidence="6 8" id="KW-0378">Hydrolase</keyword>
<dbReference type="HOGENOM" id="CLU_032162_3_0_1"/>
<dbReference type="NCBIfam" id="TIGR00628">
    <property type="entry name" value="ung"/>
    <property type="match status" value="1"/>
</dbReference>
<dbReference type="EMBL" id="CM000643">
    <property type="protein sequence ID" value="EED91643.1"/>
    <property type="molecule type" value="Genomic_DNA"/>
</dbReference>
<evidence type="ECO:0000256" key="5">
    <source>
        <dbReference type="ARBA" id="ARBA00022763"/>
    </source>
</evidence>
<dbReference type="RefSeq" id="XP_002291536.1">
    <property type="nucleotide sequence ID" value="XM_002291500.1"/>
</dbReference>
<name>B8C427_THAPS</name>
<dbReference type="GO" id="GO:0005739">
    <property type="term" value="C:mitochondrion"/>
    <property type="evidence" value="ECO:0000318"/>
    <property type="project" value="GO_Central"/>
</dbReference>
<feature type="domain" description="Uracil-DNA glycosylase-like" evidence="10">
    <location>
        <begin position="96"/>
        <end position="259"/>
    </location>
</feature>
<dbReference type="SUPFAM" id="SSF52141">
    <property type="entry name" value="Uracil-DNA glycosylase-like"/>
    <property type="match status" value="1"/>
</dbReference>
<dbReference type="Gene3D" id="3.40.470.10">
    <property type="entry name" value="Uracil-DNA glycosylase-like domain"/>
    <property type="match status" value="1"/>
</dbReference>
<keyword evidence="8" id="KW-0539">Nucleus</keyword>
<evidence type="ECO:0000256" key="7">
    <source>
        <dbReference type="ARBA" id="ARBA00023204"/>
    </source>
</evidence>
<dbReference type="AlphaFoldDB" id="B8C427"/>
<dbReference type="NCBIfam" id="NF003589">
    <property type="entry name" value="PRK05254.1-2"/>
    <property type="match status" value="1"/>
</dbReference>
<evidence type="ECO:0000256" key="8">
    <source>
        <dbReference type="HAMAP-Rule" id="MF_03166"/>
    </source>
</evidence>
<keyword evidence="12" id="KW-1185">Reference proteome</keyword>
<comment type="subcellular location">
    <subcellularLocation>
        <location evidence="2">Cytoplasm</location>
    </subcellularLocation>
    <subcellularLocation>
        <location evidence="8">Mitochondrion</location>
    </subcellularLocation>
    <subcellularLocation>
        <location evidence="8">Nucleus</location>
    </subcellularLocation>
</comment>
<dbReference type="STRING" id="35128.B8C427"/>
<dbReference type="SMR" id="B8C427"/>
<keyword evidence="5 8" id="KW-0227">DNA damage</keyword>
<dbReference type="eggNOG" id="KOG2994">
    <property type="taxonomic scope" value="Eukaryota"/>
</dbReference>
<keyword evidence="8" id="KW-0496">Mitochondrion</keyword>
<dbReference type="SMART" id="SM00986">
    <property type="entry name" value="UDG"/>
    <property type="match status" value="1"/>
</dbReference>
<comment type="function">
    <text evidence="1 8">Excises uracil residues from the DNA which can arise as a result of misincorporation of dUMP residues by DNA polymerase or due to deamination of cytosine.</text>
</comment>
<dbReference type="NCBIfam" id="NF003592">
    <property type="entry name" value="PRK05254.1-5"/>
    <property type="match status" value="1"/>
</dbReference>
<dbReference type="NCBIfam" id="NF003591">
    <property type="entry name" value="PRK05254.1-4"/>
    <property type="match status" value="1"/>
</dbReference>
<dbReference type="EC" id="3.2.2.27" evidence="8"/>